<feature type="transmembrane region" description="Helical" evidence="7">
    <location>
        <begin position="57"/>
        <end position="76"/>
    </location>
</feature>
<proteinExistence type="inferred from homology"/>
<dbReference type="GO" id="GO:0006506">
    <property type="term" value="P:GPI anchor biosynthetic process"/>
    <property type="evidence" value="ECO:0007669"/>
    <property type="project" value="TreeGrafter"/>
</dbReference>
<keyword evidence="4 7" id="KW-0256">Endoplasmic reticulum</keyword>
<dbReference type="Pfam" id="PF08285">
    <property type="entry name" value="DPM3"/>
    <property type="match status" value="1"/>
</dbReference>
<accession>A0A914CMB3</accession>
<keyword evidence="9" id="KW-1185">Reference proteome</keyword>
<keyword evidence="8" id="KW-0175">Coiled coil</keyword>
<comment type="similarity">
    <text evidence="2 7">Belongs to the DPM3 family.</text>
</comment>
<name>A0A914CMB3_9BILA</name>
<comment type="subcellular location">
    <subcellularLocation>
        <location evidence="1 7">Endoplasmic reticulum membrane</location>
        <topology evidence="1 7">Multi-pass membrane protein</topology>
    </subcellularLocation>
</comment>
<sequence length="138" mass="15631">MFPILRALNADLVPRLFIISRALTTEAAVSNHTPDELLLTLATPDEDLKMATQFQIYLTKITPILFVWIVTYFSGIPHSFEIFIATPIVLIGLLGIYAVYSVIAGVLRFRNCEEAKVELIREIDEARADLKRRNVKLD</sequence>
<dbReference type="PANTHER" id="PTHR16433">
    <property type="entry name" value="DOLICHOL-PHOSPHATE MANNOSYLTRANSFERASE SUBUNIT 3"/>
    <property type="match status" value="1"/>
</dbReference>
<organism evidence="9 10">
    <name type="scientific">Acrobeloides nanus</name>
    <dbReference type="NCBI Taxonomy" id="290746"/>
    <lineage>
        <taxon>Eukaryota</taxon>
        <taxon>Metazoa</taxon>
        <taxon>Ecdysozoa</taxon>
        <taxon>Nematoda</taxon>
        <taxon>Chromadorea</taxon>
        <taxon>Rhabditida</taxon>
        <taxon>Tylenchina</taxon>
        <taxon>Cephalobomorpha</taxon>
        <taxon>Cephaloboidea</taxon>
        <taxon>Cephalobidae</taxon>
        <taxon>Acrobeloides</taxon>
    </lineage>
</organism>
<evidence type="ECO:0000313" key="10">
    <source>
        <dbReference type="WBParaSite" id="ACRNAN_scaffold1235.g28540.t1"/>
    </source>
</evidence>
<evidence type="ECO:0000256" key="3">
    <source>
        <dbReference type="ARBA" id="ARBA00022692"/>
    </source>
</evidence>
<keyword evidence="6 7" id="KW-0472">Membrane</keyword>
<dbReference type="PANTHER" id="PTHR16433:SF0">
    <property type="entry name" value="DOLICHOL-PHOSPHATE MANNOSYLTRANSFERASE SUBUNIT 3"/>
    <property type="match status" value="1"/>
</dbReference>
<feature type="coiled-coil region" evidence="8">
    <location>
        <begin position="109"/>
        <end position="136"/>
    </location>
</feature>
<dbReference type="InterPro" id="IPR013174">
    <property type="entry name" value="DPM3"/>
</dbReference>
<evidence type="ECO:0000313" key="9">
    <source>
        <dbReference type="Proteomes" id="UP000887540"/>
    </source>
</evidence>
<dbReference type="WBParaSite" id="ACRNAN_scaffold1235.g28540.t1">
    <property type="protein sequence ID" value="ACRNAN_scaffold1235.g28540.t1"/>
    <property type="gene ID" value="ACRNAN_scaffold1235.g28540"/>
</dbReference>
<evidence type="ECO:0000256" key="1">
    <source>
        <dbReference type="ARBA" id="ARBA00004477"/>
    </source>
</evidence>
<evidence type="ECO:0000256" key="8">
    <source>
        <dbReference type="SAM" id="Coils"/>
    </source>
</evidence>
<evidence type="ECO:0000256" key="2">
    <source>
        <dbReference type="ARBA" id="ARBA00010430"/>
    </source>
</evidence>
<comment type="subunit">
    <text evidence="7">Component of the dolichol-phosphate mannose (DPM) synthase complex.</text>
</comment>
<dbReference type="AlphaFoldDB" id="A0A914CMB3"/>
<feature type="transmembrane region" description="Helical" evidence="7">
    <location>
        <begin position="82"/>
        <end position="107"/>
    </location>
</feature>
<protein>
    <recommendedName>
        <fullName evidence="7">Dolichol-phosphate mannosyltransferase subunit 3</fullName>
    </recommendedName>
</protein>
<evidence type="ECO:0000256" key="7">
    <source>
        <dbReference type="RuleBase" id="RU365085"/>
    </source>
</evidence>
<dbReference type="GO" id="GO:0033185">
    <property type="term" value="C:dolichol-phosphate-mannose synthase complex"/>
    <property type="evidence" value="ECO:0007669"/>
    <property type="project" value="TreeGrafter"/>
</dbReference>
<evidence type="ECO:0000256" key="4">
    <source>
        <dbReference type="ARBA" id="ARBA00022824"/>
    </source>
</evidence>
<comment type="function">
    <text evidence="7">Stabilizer subunit of the dolichol-phosphate mannose (DPM) synthase complex; tethers catalytic subunit to the ER.</text>
</comment>
<evidence type="ECO:0000256" key="6">
    <source>
        <dbReference type="ARBA" id="ARBA00023136"/>
    </source>
</evidence>
<evidence type="ECO:0000256" key="5">
    <source>
        <dbReference type="ARBA" id="ARBA00022989"/>
    </source>
</evidence>
<keyword evidence="5 7" id="KW-1133">Transmembrane helix</keyword>
<reference evidence="10" key="1">
    <citation type="submission" date="2022-11" db="UniProtKB">
        <authorList>
            <consortium name="WormBaseParasite"/>
        </authorList>
    </citation>
    <scope>IDENTIFICATION</scope>
</reference>
<keyword evidence="3 7" id="KW-0812">Transmembrane</keyword>
<dbReference type="Proteomes" id="UP000887540">
    <property type="component" value="Unplaced"/>
</dbReference>
<comment type="pathway">
    <text evidence="7">Protein modification; protein glycosylation.</text>
</comment>
<dbReference type="GO" id="GO:0005789">
    <property type="term" value="C:endoplasmic reticulum membrane"/>
    <property type="evidence" value="ECO:0007669"/>
    <property type="project" value="UniProtKB-SubCell"/>
</dbReference>